<keyword evidence="5 7" id="KW-0472">Membrane</keyword>
<dbReference type="PANTHER" id="PTHR16119:SF17">
    <property type="entry name" value="TRANSMEMBRANE PROTEIN 144"/>
    <property type="match status" value="1"/>
</dbReference>
<organism evidence="8 9">
    <name type="scientific">Tetraparma gracilis</name>
    <dbReference type="NCBI Taxonomy" id="2962635"/>
    <lineage>
        <taxon>Eukaryota</taxon>
        <taxon>Sar</taxon>
        <taxon>Stramenopiles</taxon>
        <taxon>Ochrophyta</taxon>
        <taxon>Bolidophyceae</taxon>
        <taxon>Parmales</taxon>
        <taxon>Triparmaceae</taxon>
        <taxon>Tetraparma</taxon>
    </lineage>
</organism>
<keyword evidence="4 7" id="KW-1133">Transmembrane helix</keyword>
<feature type="transmembrane region" description="Helical" evidence="7">
    <location>
        <begin position="132"/>
        <end position="152"/>
    </location>
</feature>
<feature type="transmembrane region" description="Helical" evidence="7">
    <location>
        <begin position="48"/>
        <end position="67"/>
    </location>
</feature>
<feature type="transmembrane region" description="Helical" evidence="7">
    <location>
        <begin position="215"/>
        <end position="237"/>
    </location>
</feature>
<dbReference type="InterPro" id="IPR012435">
    <property type="entry name" value="TMEM144"/>
</dbReference>
<feature type="transmembrane region" description="Helical" evidence="7">
    <location>
        <begin position="79"/>
        <end position="98"/>
    </location>
</feature>
<name>A0ABQ6M3E2_9STRA</name>
<comment type="similarity">
    <text evidence="2">Belongs to the TMEM144 family.</text>
</comment>
<dbReference type="Proteomes" id="UP001165060">
    <property type="component" value="Unassembled WGS sequence"/>
</dbReference>
<feature type="transmembrane region" description="Helical" evidence="7">
    <location>
        <begin position="326"/>
        <end position="345"/>
    </location>
</feature>
<dbReference type="InterPro" id="IPR010651">
    <property type="entry name" value="Sugar_transport"/>
</dbReference>
<evidence type="ECO:0000256" key="6">
    <source>
        <dbReference type="SAM" id="MobiDB-lite"/>
    </source>
</evidence>
<reference evidence="8 9" key="1">
    <citation type="journal article" date="2023" name="Commun. Biol.">
        <title>Genome analysis of Parmales, the sister group of diatoms, reveals the evolutionary specialization of diatoms from phago-mixotrophs to photoautotrophs.</title>
        <authorList>
            <person name="Ban H."/>
            <person name="Sato S."/>
            <person name="Yoshikawa S."/>
            <person name="Yamada K."/>
            <person name="Nakamura Y."/>
            <person name="Ichinomiya M."/>
            <person name="Sato N."/>
            <person name="Blanc-Mathieu R."/>
            <person name="Endo H."/>
            <person name="Kuwata A."/>
            <person name="Ogata H."/>
        </authorList>
    </citation>
    <scope>NUCLEOTIDE SEQUENCE [LARGE SCALE GENOMIC DNA]</scope>
</reference>
<comment type="caution">
    <text evidence="8">The sequence shown here is derived from an EMBL/GenBank/DDBJ whole genome shotgun (WGS) entry which is preliminary data.</text>
</comment>
<feature type="compositionally biased region" description="Acidic residues" evidence="6">
    <location>
        <begin position="178"/>
        <end position="189"/>
    </location>
</feature>
<evidence type="ECO:0000256" key="7">
    <source>
        <dbReference type="SAM" id="Phobius"/>
    </source>
</evidence>
<sequence>MHLLTCAALLSYMSLAPFLGALLAIVAWGSFTVPSKAEAVVAADLHPFWFQFYVSIGVTLSSFLLLFIQPDGLSDLTVFGLLSAAMWVSANSAAMFAVKILGIAMAQSTWGALIAVISFVSSLLFRDSPRSLPLAWLGVLILIAGIALLAYVSSKSSSSSAPPSRDDTSPTNRLIDALDSDDDAPDSDVETLSPVAPSSPSLYAPPSPAPPPNKLAGAGCVLVTGIFAGTIFIPLRLAPERYRDDLHGAVKFSLSQGLGTLPVALVWVPFLFYAFYLASGSKAGFRAWLPPHHCRTCAGPGMLSGFLWNLGNLGATLAELPPLQAVGYPITQSALLVGCAWGVFYFKEIKGRENIQLFWFGALVTMIGLVVTGWWGQV</sequence>
<evidence type="ECO:0000256" key="2">
    <source>
        <dbReference type="ARBA" id="ARBA00005731"/>
    </source>
</evidence>
<keyword evidence="3 7" id="KW-0812">Transmembrane</keyword>
<accession>A0ABQ6M3E2</accession>
<feature type="transmembrane region" description="Helical" evidence="7">
    <location>
        <begin position="258"/>
        <end position="278"/>
    </location>
</feature>
<evidence type="ECO:0000256" key="3">
    <source>
        <dbReference type="ARBA" id="ARBA00022692"/>
    </source>
</evidence>
<protein>
    <submittedName>
        <fullName evidence="8">Uncharacterized protein</fullName>
    </submittedName>
</protein>
<keyword evidence="9" id="KW-1185">Reference proteome</keyword>
<comment type="subcellular location">
    <subcellularLocation>
        <location evidence="1">Membrane</location>
        <topology evidence="1">Multi-pass membrane protein</topology>
    </subcellularLocation>
</comment>
<evidence type="ECO:0000313" key="9">
    <source>
        <dbReference type="Proteomes" id="UP001165060"/>
    </source>
</evidence>
<gene>
    <name evidence="8" type="ORF">TeGR_g7276</name>
</gene>
<feature type="transmembrane region" description="Helical" evidence="7">
    <location>
        <begin position="104"/>
        <end position="125"/>
    </location>
</feature>
<evidence type="ECO:0000256" key="5">
    <source>
        <dbReference type="ARBA" id="ARBA00023136"/>
    </source>
</evidence>
<proteinExistence type="inferred from homology"/>
<feature type="region of interest" description="Disordered" evidence="6">
    <location>
        <begin position="155"/>
        <end position="210"/>
    </location>
</feature>
<feature type="compositionally biased region" description="Low complexity" evidence="6">
    <location>
        <begin position="193"/>
        <end position="202"/>
    </location>
</feature>
<dbReference type="EMBL" id="BRYB01004920">
    <property type="protein sequence ID" value="GMI18880.1"/>
    <property type="molecule type" value="Genomic_DNA"/>
</dbReference>
<dbReference type="PANTHER" id="PTHR16119">
    <property type="entry name" value="TRANSMEMBRANE PROTEIN 144"/>
    <property type="match status" value="1"/>
</dbReference>
<evidence type="ECO:0000256" key="4">
    <source>
        <dbReference type="ARBA" id="ARBA00022989"/>
    </source>
</evidence>
<feature type="transmembrane region" description="Helical" evidence="7">
    <location>
        <begin position="357"/>
        <end position="376"/>
    </location>
</feature>
<dbReference type="Pfam" id="PF07857">
    <property type="entry name" value="TMEM144"/>
    <property type="match status" value="1"/>
</dbReference>
<evidence type="ECO:0000256" key="1">
    <source>
        <dbReference type="ARBA" id="ARBA00004141"/>
    </source>
</evidence>
<evidence type="ECO:0000313" key="8">
    <source>
        <dbReference type="EMBL" id="GMI18880.1"/>
    </source>
</evidence>
<feature type="transmembrane region" description="Helical" evidence="7">
    <location>
        <begin position="7"/>
        <end position="28"/>
    </location>
</feature>